<reference evidence="3" key="1">
    <citation type="submission" date="2022-11" db="UniProtKB">
        <authorList>
            <consortium name="WormBaseParasite"/>
        </authorList>
    </citation>
    <scope>IDENTIFICATION</scope>
</reference>
<evidence type="ECO:0000256" key="1">
    <source>
        <dbReference type="SAM" id="MobiDB-lite"/>
    </source>
</evidence>
<dbReference type="WBParaSite" id="nRc.2.0.1.t29750-RA">
    <property type="protein sequence ID" value="nRc.2.0.1.t29750-RA"/>
    <property type="gene ID" value="nRc.2.0.1.g29750"/>
</dbReference>
<feature type="region of interest" description="Disordered" evidence="1">
    <location>
        <begin position="175"/>
        <end position="280"/>
    </location>
</feature>
<organism evidence="2 3">
    <name type="scientific">Romanomermis culicivorax</name>
    <name type="common">Nematode worm</name>
    <dbReference type="NCBI Taxonomy" id="13658"/>
    <lineage>
        <taxon>Eukaryota</taxon>
        <taxon>Metazoa</taxon>
        <taxon>Ecdysozoa</taxon>
        <taxon>Nematoda</taxon>
        <taxon>Enoplea</taxon>
        <taxon>Dorylaimia</taxon>
        <taxon>Mermithida</taxon>
        <taxon>Mermithoidea</taxon>
        <taxon>Mermithidae</taxon>
        <taxon>Romanomermis</taxon>
    </lineage>
</organism>
<feature type="compositionally biased region" description="Low complexity" evidence="1">
    <location>
        <begin position="207"/>
        <end position="225"/>
    </location>
</feature>
<keyword evidence="2" id="KW-1185">Reference proteome</keyword>
<evidence type="ECO:0000313" key="2">
    <source>
        <dbReference type="Proteomes" id="UP000887565"/>
    </source>
</evidence>
<accession>A0A915JTR8</accession>
<name>A0A915JTR8_ROMCU</name>
<dbReference type="AlphaFoldDB" id="A0A915JTR8"/>
<evidence type="ECO:0000313" key="3">
    <source>
        <dbReference type="WBParaSite" id="nRc.2.0.1.t29750-RA"/>
    </source>
</evidence>
<dbReference type="Proteomes" id="UP000887565">
    <property type="component" value="Unplaced"/>
</dbReference>
<sequence length="394" mass="43276">MTKIWLSNTTDQTLKDIPEESSVDQSMSMDVVPTEPATMLPPTAPAVDSRIYLPTAAILSGPPIIATIAAARYSAPEEIQRILLLQLALVIAQAAIQPPTPLLLPPVSELPRPVTLLPLTAPMDVQTPQAPSTSAPALDHHGQSIQKPGCYEHSVKLIQHLQEEADYCSLTKLRPKTPSERTTCHRKQCNQQKAREEAGQTRSQTSATPQPKVTTTKTAVPAKHTLPARQSDSHHSRHESHSHEDHHQKETQQLRATSRDSCQHEHRTDAPPHHTQSEQTCTVHSTGFYKEAYKHGFHRSPTKLTDYISPLHRDPEIQKCMEALKNPPKSVFKVPLSPPSLMDLEPATSSSTSLSPRATSLLPTAPTFAMATTKTHTTSLPPTAWTLVQTTMPA</sequence>
<proteinExistence type="predicted"/>
<protein>
    <submittedName>
        <fullName evidence="3">Uncharacterized protein</fullName>
    </submittedName>
</protein>
<feature type="compositionally biased region" description="Basic and acidic residues" evidence="1">
    <location>
        <begin position="231"/>
        <end position="276"/>
    </location>
</feature>